<feature type="compositionally biased region" description="Basic and acidic residues" evidence="1">
    <location>
        <begin position="36"/>
        <end position="56"/>
    </location>
</feature>
<sequence>MSHDPSCVNHFLVSEQLSRLLDDETPNRGRKRKKEKERMRGFRTKGDGRPNKERPSAQRRGNVVGERVYTLVRALGVCMEGGEHATLEFCALFGP</sequence>
<organism evidence="2 3">
    <name type="scientific">Dufourea novaeangliae</name>
    <name type="common">Sweat bee</name>
    <dbReference type="NCBI Taxonomy" id="178035"/>
    <lineage>
        <taxon>Eukaryota</taxon>
        <taxon>Metazoa</taxon>
        <taxon>Ecdysozoa</taxon>
        <taxon>Arthropoda</taxon>
        <taxon>Hexapoda</taxon>
        <taxon>Insecta</taxon>
        <taxon>Pterygota</taxon>
        <taxon>Neoptera</taxon>
        <taxon>Endopterygota</taxon>
        <taxon>Hymenoptera</taxon>
        <taxon>Apocrita</taxon>
        <taxon>Aculeata</taxon>
        <taxon>Apoidea</taxon>
        <taxon>Anthophila</taxon>
        <taxon>Halictidae</taxon>
        <taxon>Rophitinae</taxon>
        <taxon>Dufourea</taxon>
    </lineage>
</organism>
<evidence type="ECO:0000256" key="1">
    <source>
        <dbReference type="SAM" id="MobiDB-lite"/>
    </source>
</evidence>
<feature type="region of interest" description="Disordered" evidence="1">
    <location>
        <begin position="20"/>
        <end position="63"/>
    </location>
</feature>
<dbReference type="Proteomes" id="UP000076502">
    <property type="component" value="Unassembled WGS sequence"/>
</dbReference>
<name>A0A154P7F3_DUFNO</name>
<gene>
    <name evidence="2" type="ORF">WN55_08093</name>
</gene>
<keyword evidence="3" id="KW-1185">Reference proteome</keyword>
<accession>A0A154P7F3</accession>
<reference evidence="2 3" key="1">
    <citation type="submission" date="2015-07" db="EMBL/GenBank/DDBJ databases">
        <title>The genome of Dufourea novaeangliae.</title>
        <authorList>
            <person name="Pan H."/>
            <person name="Kapheim K."/>
        </authorList>
    </citation>
    <scope>NUCLEOTIDE SEQUENCE [LARGE SCALE GENOMIC DNA]</scope>
    <source>
        <strain evidence="2">0120121106</strain>
        <tissue evidence="2">Whole body</tissue>
    </source>
</reference>
<proteinExistence type="predicted"/>
<evidence type="ECO:0000313" key="3">
    <source>
        <dbReference type="Proteomes" id="UP000076502"/>
    </source>
</evidence>
<dbReference type="AlphaFoldDB" id="A0A154P7F3"/>
<evidence type="ECO:0000313" key="2">
    <source>
        <dbReference type="EMBL" id="KZC07771.1"/>
    </source>
</evidence>
<protein>
    <submittedName>
        <fullName evidence="2">Uncharacterized protein</fullName>
    </submittedName>
</protein>
<dbReference type="EMBL" id="KQ434829">
    <property type="protein sequence ID" value="KZC07771.1"/>
    <property type="molecule type" value="Genomic_DNA"/>
</dbReference>